<feature type="transmembrane region" description="Helical" evidence="1">
    <location>
        <begin position="84"/>
        <end position="105"/>
    </location>
</feature>
<evidence type="ECO:0000256" key="1">
    <source>
        <dbReference type="SAM" id="Phobius"/>
    </source>
</evidence>
<keyword evidence="3" id="KW-1185">Reference proteome</keyword>
<dbReference type="EMBL" id="KN834864">
    <property type="protein sequence ID" value="KIK51406.1"/>
    <property type="molecule type" value="Genomic_DNA"/>
</dbReference>
<dbReference type="Proteomes" id="UP000053593">
    <property type="component" value="Unassembled WGS sequence"/>
</dbReference>
<evidence type="ECO:0000313" key="3">
    <source>
        <dbReference type="Proteomes" id="UP000053593"/>
    </source>
</evidence>
<reference evidence="2 3" key="1">
    <citation type="submission" date="2014-04" db="EMBL/GenBank/DDBJ databases">
        <title>Evolutionary Origins and Diversification of the Mycorrhizal Mutualists.</title>
        <authorList>
            <consortium name="DOE Joint Genome Institute"/>
            <consortium name="Mycorrhizal Genomics Consortium"/>
            <person name="Kohler A."/>
            <person name="Kuo A."/>
            <person name="Nagy L.G."/>
            <person name="Floudas D."/>
            <person name="Copeland A."/>
            <person name="Barry K.W."/>
            <person name="Cichocki N."/>
            <person name="Veneault-Fourrey C."/>
            <person name="LaButti K."/>
            <person name="Lindquist E.A."/>
            <person name="Lipzen A."/>
            <person name="Lundell T."/>
            <person name="Morin E."/>
            <person name="Murat C."/>
            <person name="Riley R."/>
            <person name="Ohm R."/>
            <person name="Sun H."/>
            <person name="Tunlid A."/>
            <person name="Henrissat B."/>
            <person name="Grigoriev I.V."/>
            <person name="Hibbett D.S."/>
            <person name="Martin F."/>
        </authorList>
    </citation>
    <scope>NUCLEOTIDE SEQUENCE [LARGE SCALE GENOMIC DNA]</scope>
    <source>
        <strain evidence="2 3">FD-317 M1</strain>
    </source>
</reference>
<accession>A0A0D0BAS8</accession>
<keyword evidence="1" id="KW-0472">Membrane</keyword>
<proteinExistence type="predicted"/>
<dbReference type="HOGENOM" id="CLU_2171353_0_0_1"/>
<feature type="transmembrane region" description="Helical" evidence="1">
    <location>
        <begin position="41"/>
        <end position="63"/>
    </location>
</feature>
<organism evidence="2 3">
    <name type="scientific">Collybiopsis luxurians FD-317 M1</name>
    <dbReference type="NCBI Taxonomy" id="944289"/>
    <lineage>
        <taxon>Eukaryota</taxon>
        <taxon>Fungi</taxon>
        <taxon>Dikarya</taxon>
        <taxon>Basidiomycota</taxon>
        <taxon>Agaricomycotina</taxon>
        <taxon>Agaricomycetes</taxon>
        <taxon>Agaricomycetidae</taxon>
        <taxon>Agaricales</taxon>
        <taxon>Marasmiineae</taxon>
        <taxon>Omphalotaceae</taxon>
        <taxon>Collybiopsis</taxon>
        <taxon>Collybiopsis luxurians</taxon>
    </lineage>
</organism>
<keyword evidence="1" id="KW-1133">Transmembrane helix</keyword>
<sequence length="110" mass="12569">MALTIFQGTLCPHIILYRFYLFCAHYCSGSDACLLLGFSGFYGSLFLACPSIIFFLVSFHLLYSPHILATTTFACSSYGFRVAFLYQLFSFLICKYVLFGLDLWVDVYIE</sequence>
<protein>
    <submittedName>
        <fullName evidence="2">Uncharacterized protein</fullName>
    </submittedName>
</protein>
<evidence type="ECO:0000313" key="2">
    <source>
        <dbReference type="EMBL" id="KIK51406.1"/>
    </source>
</evidence>
<dbReference type="AlphaFoldDB" id="A0A0D0BAS8"/>
<gene>
    <name evidence="2" type="ORF">GYMLUDRAFT_395242</name>
</gene>
<name>A0A0D0BAS8_9AGAR</name>
<keyword evidence="1" id="KW-0812">Transmembrane</keyword>